<sequence>MSGTELLGRWRLVSYYDEDDQGHPSEGPLGPEPYGLLYYADDYMSVNMARRNPIPGAVNYMGYAGTWRRTAPDTVVHAIEVCSNPAWAGTEQTRTLSLGGDVLTLRGHAMVDGRVQQRVLTWKRAAD</sequence>
<evidence type="ECO:0000313" key="3">
    <source>
        <dbReference type="Proteomes" id="UP001232755"/>
    </source>
</evidence>
<name>A0ABU0QLL1_9ACTN</name>
<dbReference type="RefSeq" id="WP_307175025.1">
    <property type="nucleotide sequence ID" value="NZ_JAUSYP010000001.1"/>
</dbReference>
<keyword evidence="3" id="KW-1185">Reference proteome</keyword>
<reference evidence="2 3" key="1">
    <citation type="submission" date="2023-07" db="EMBL/GenBank/DDBJ databases">
        <title>Comparative genomics of wheat-associated soil bacteria to identify genetic determinants of phenazine resistance.</title>
        <authorList>
            <person name="Mouncey N."/>
        </authorList>
    </citation>
    <scope>NUCLEOTIDE SEQUENCE [LARGE SCALE GENOMIC DNA]</scope>
    <source>
        <strain evidence="2 3">B3I12</strain>
    </source>
</reference>
<dbReference type="Proteomes" id="UP001232755">
    <property type="component" value="Unassembled WGS sequence"/>
</dbReference>
<dbReference type="Pfam" id="PF13924">
    <property type="entry name" value="Lipocalin_5"/>
    <property type="match status" value="2"/>
</dbReference>
<evidence type="ECO:0000259" key="1">
    <source>
        <dbReference type="Pfam" id="PF13924"/>
    </source>
</evidence>
<proteinExistence type="predicted"/>
<comment type="caution">
    <text evidence="2">The sequence shown here is derived from an EMBL/GenBank/DDBJ whole genome shotgun (WGS) entry which is preliminary data.</text>
</comment>
<gene>
    <name evidence="2" type="ORF">QF034_002496</name>
</gene>
<feature type="domain" description="Lipocalin-like" evidence="1">
    <location>
        <begin position="59"/>
        <end position="125"/>
    </location>
</feature>
<accession>A0ABU0QLL1</accession>
<protein>
    <recommendedName>
        <fullName evidence="1">Lipocalin-like domain-containing protein</fullName>
    </recommendedName>
</protein>
<feature type="domain" description="Lipocalin-like" evidence="1">
    <location>
        <begin position="8"/>
        <end position="54"/>
    </location>
</feature>
<organism evidence="2 3">
    <name type="scientific">Streptomyces africanus</name>
    <dbReference type="NCBI Taxonomy" id="231024"/>
    <lineage>
        <taxon>Bacteria</taxon>
        <taxon>Bacillati</taxon>
        <taxon>Actinomycetota</taxon>
        <taxon>Actinomycetes</taxon>
        <taxon>Kitasatosporales</taxon>
        <taxon>Streptomycetaceae</taxon>
        <taxon>Streptomyces</taxon>
    </lineage>
</organism>
<dbReference type="InterPro" id="IPR024311">
    <property type="entry name" value="Lipocalin-like"/>
</dbReference>
<evidence type="ECO:0000313" key="2">
    <source>
        <dbReference type="EMBL" id="MDQ0748265.1"/>
    </source>
</evidence>
<dbReference type="EMBL" id="JAUSYP010000001">
    <property type="protein sequence ID" value="MDQ0748265.1"/>
    <property type="molecule type" value="Genomic_DNA"/>
</dbReference>